<gene>
    <name evidence="1" type="ORF">SPARVUS_LOCUS14375839</name>
</gene>
<reference evidence="1" key="1">
    <citation type="submission" date="2023-05" db="EMBL/GenBank/DDBJ databases">
        <authorList>
            <person name="Stuckert A."/>
        </authorList>
    </citation>
    <scope>NUCLEOTIDE SEQUENCE</scope>
</reference>
<sequence length="87" mass="9756">MHAQRFPCIQMDLVHQCSQFQVSRAAKNGRTCCIISAQNCTGTQRNTAKKHRDCCQCFSISHKMSEIVHDYFSVHSGHLGGSPEAIF</sequence>
<organism evidence="1 2">
    <name type="scientific">Staurois parvus</name>
    <dbReference type="NCBI Taxonomy" id="386267"/>
    <lineage>
        <taxon>Eukaryota</taxon>
        <taxon>Metazoa</taxon>
        <taxon>Chordata</taxon>
        <taxon>Craniata</taxon>
        <taxon>Vertebrata</taxon>
        <taxon>Euteleostomi</taxon>
        <taxon>Amphibia</taxon>
        <taxon>Batrachia</taxon>
        <taxon>Anura</taxon>
        <taxon>Neobatrachia</taxon>
        <taxon>Ranoidea</taxon>
        <taxon>Ranidae</taxon>
        <taxon>Staurois</taxon>
    </lineage>
</organism>
<keyword evidence="2" id="KW-1185">Reference proteome</keyword>
<protein>
    <submittedName>
        <fullName evidence="1">Uncharacterized protein</fullName>
    </submittedName>
</protein>
<proteinExistence type="predicted"/>
<name>A0ABN9GMP0_9NEOB</name>
<evidence type="ECO:0000313" key="1">
    <source>
        <dbReference type="EMBL" id="CAI9610144.1"/>
    </source>
</evidence>
<dbReference type="EMBL" id="CATNWA010018900">
    <property type="protein sequence ID" value="CAI9610144.1"/>
    <property type="molecule type" value="Genomic_DNA"/>
</dbReference>
<evidence type="ECO:0000313" key="2">
    <source>
        <dbReference type="Proteomes" id="UP001162483"/>
    </source>
</evidence>
<dbReference type="Proteomes" id="UP001162483">
    <property type="component" value="Unassembled WGS sequence"/>
</dbReference>
<accession>A0ABN9GMP0</accession>
<comment type="caution">
    <text evidence="1">The sequence shown here is derived from an EMBL/GenBank/DDBJ whole genome shotgun (WGS) entry which is preliminary data.</text>
</comment>